<keyword evidence="3 12" id="KW-0812">Transmembrane</keyword>
<name>A0A9J7MLY5_BRAFL</name>
<keyword evidence="4 12" id="KW-1133">Transmembrane helix</keyword>
<dbReference type="SUPFAM" id="SSF53850">
    <property type="entry name" value="Periplasmic binding protein-like II"/>
    <property type="match status" value="1"/>
</dbReference>
<evidence type="ECO:0000256" key="6">
    <source>
        <dbReference type="ARBA" id="ARBA00023065"/>
    </source>
</evidence>
<evidence type="ECO:0000313" key="15">
    <source>
        <dbReference type="Proteomes" id="UP000001554"/>
    </source>
</evidence>
<keyword evidence="7 12" id="KW-0472">Membrane</keyword>
<feature type="domain" description="Ionotropic glutamate receptor L-glutamate and glycine-binding" evidence="14">
    <location>
        <begin position="1"/>
        <end position="44"/>
    </location>
</feature>
<accession>A0A9J7MLY5</accession>
<keyword evidence="5" id="KW-0175">Coiled coil</keyword>
<keyword evidence="8 16" id="KW-0675">Receptor</keyword>
<keyword evidence="10" id="KW-1071">Ligand-gated ion channel</keyword>
<evidence type="ECO:0000256" key="8">
    <source>
        <dbReference type="ARBA" id="ARBA00023170"/>
    </source>
</evidence>
<feature type="domain" description="Ionotropic glutamate receptor C-terminal" evidence="13">
    <location>
        <begin position="1"/>
        <end position="170"/>
    </location>
</feature>
<dbReference type="FunFam" id="3.40.190.10:FF:000078">
    <property type="entry name" value="glutamate receptor ionotropic, NMDA 3B"/>
    <property type="match status" value="1"/>
</dbReference>
<dbReference type="Gene3D" id="1.10.287.70">
    <property type="match status" value="1"/>
</dbReference>
<dbReference type="InterPro" id="IPR001320">
    <property type="entry name" value="Iontro_rcpt_C"/>
</dbReference>
<dbReference type="AlphaFoldDB" id="A0A9J7MLY5"/>
<organism evidence="15 16">
    <name type="scientific">Branchiostoma floridae</name>
    <name type="common">Florida lancelet</name>
    <name type="synonym">Amphioxus</name>
    <dbReference type="NCBI Taxonomy" id="7739"/>
    <lineage>
        <taxon>Eukaryota</taxon>
        <taxon>Metazoa</taxon>
        <taxon>Chordata</taxon>
        <taxon>Cephalochordata</taxon>
        <taxon>Leptocardii</taxon>
        <taxon>Amphioxiformes</taxon>
        <taxon>Branchiostomatidae</taxon>
        <taxon>Branchiostoma</taxon>
    </lineage>
</organism>
<evidence type="ECO:0000259" key="13">
    <source>
        <dbReference type="SMART" id="SM00079"/>
    </source>
</evidence>
<dbReference type="InterPro" id="IPR015683">
    <property type="entry name" value="Ionotropic_Glu_rcpt"/>
</dbReference>
<sequence>MDLLAWLSSELGFTYSLYAVSDGEYGRYREETGNWTGMVGDVVSGTADIAVAIVSITSRRQAVGDFTLPFYANGVTLAMRKSQTSKSNWGFVKPFEGRLWATILMTAVAVAIFQGVANFVTRKRDPETEEYVHRGREILGTNAGFGEYMWQSWVLLVQLSPDFLPRSLSGRLH</sequence>
<dbReference type="SMART" id="SM00079">
    <property type="entry name" value="PBPe"/>
    <property type="match status" value="1"/>
</dbReference>
<dbReference type="InterPro" id="IPR019594">
    <property type="entry name" value="Glu/Gly-bd"/>
</dbReference>
<keyword evidence="11" id="KW-0407">Ion channel</keyword>
<dbReference type="GO" id="GO:0043226">
    <property type="term" value="C:organelle"/>
    <property type="evidence" value="ECO:0007669"/>
    <property type="project" value="UniProtKB-ARBA"/>
</dbReference>
<reference evidence="16" key="2">
    <citation type="submission" date="2025-08" db="UniProtKB">
        <authorList>
            <consortium name="RefSeq"/>
        </authorList>
    </citation>
    <scope>IDENTIFICATION</scope>
    <source>
        <strain evidence="16">S238N-H82</strain>
        <tissue evidence="16">Testes</tissue>
    </source>
</reference>
<reference evidence="15" key="1">
    <citation type="journal article" date="2020" name="Nat. Ecol. Evol.">
        <title>Deeply conserved synteny resolves early events in vertebrate evolution.</title>
        <authorList>
            <person name="Simakov O."/>
            <person name="Marletaz F."/>
            <person name="Yue J.X."/>
            <person name="O'Connell B."/>
            <person name="Jenkins J."/>
            <person name="Brandt A."/>
            <person name="Calef R."/>
            <person name="Tung C.H."/>
            <person name="Huang T.K."/>
            <person name="Schmutz J."/>
            <person name="Satoh N."/>
            <person name="Yu J.K."/>
            <person name="Putnam N.H."/>
            <person name="Green R.E."/>
            <person name="Rokhsar D.S."/>
        </authorList>
    </citation>
    <scope>NUCLEOTIDE SEQUENCE [LARGE SCALE GENOMIC DNA]</scope>
    <source>
        <strain evidence="15">S238N-H82</strain>
    </source>
</reference>
<evidence type="ECO:0000256" key="10">
    <source>
        <dbReference type="ARBA" id="ARBA00023286"/>
    </source>
</evidence>
<dbReference type="GO" id="GO:0005886">
    <property type="term" value="C:plasma membrane"/>
    <property type="evidence" value="ECO:0007669"/>
    <property type="project" value="UniProtKB-ARBA"/>
</dbReference>
<keyword evidence="9" id="KW-0325">Glycoprotein</keyword>
<evidence type="ECO:0000256" key="9">
    <source>
        <dbReference type="ARBA" id="ARBA00023180"/>
    </source>
</evidence>
<dbReference type="OrthoDB" id="5855620at2759"/>
<evidence type="ECO:0000256" key="1">
    <source>
        <dbReference type="ARBA" id="ARBA00004141"/>
    </source>
</evidence>
<evidence type="ECO:0000256" key="4">
    <source>
        <dbReference type="ARBA" id="ARBA00022989"/>
    </source>
</evidence>
<evidence type="ECO:0000256" key="11">
    <source>
        <dbReference type="ARBA" id="ARBA00023303"/>
    </source>
</evidence>
<dbReference type="PANTHER" id="PTHR18966">
    <property type="entry name" value="IONOTROPIC GLUTAMATE RECEPTOR"/>
    <property type="match status" value="1"/>
</dbReference>
<dbReference type="GeneID" id="118412975"/>
<gene>
    <name evidence="16" type="primary">LOC118412975</name>
</gene>
<evidence type="ECO:0000313" key="16">
    <source>
        <dbReference type="RefSeq" id="XP_035671961.1"/>
    </source>
</evidence>
<keyword evidence="2" id="KW-0813">Transport</keyword>
<evidence type="ECO:0000256" key="2">
    <source>
        <dbReference type="ARBA" id="ARBA00022448"/>
    </source>
</evidence>
<dbReference type="Proteomes" id="UP000001554">
    <property type="component" value="Chromosome 4"/>
</dbReference>
<dbReference type="GO" id="GO:0015276">
    <property type="term" value="F:ligand-gated monoatomic ion channel activity"/>
    <property type="evidence" value="ECO:0007669"/>
    <property type="project" value="InterPro"/>
</dbReference>
<evidence type="ECO:0000256" key="7">
    <source>
        <dbReference type="ARBA" id="ARBA00023136"/>
    </source>
</evidence>
<comment type="subcellular location">
    <subcellularLocation>
        <location evidence="1">Membrane</location>
        <topology evidence="1">Multi-pass membrane protein</topology>
    </subcellularLocation>
</comment>
<dbReference type="Gene3D" id="3.40.190.10">
    <property type="entry name" value="Periplasmic binding protein-like II"/>
    <property type="match status" value="1"/>
</dbReference>
<dbReference type="KEGG" id="bfo:118412975"/>
<protein>
    <submittedName>
        <fullName evidence="16">Probable glutamate receptor</fullName>
    </submittedName>
</protein>
<proteinExistence type="predicted"/>
<keyword evidence="15" id="KW-1185">Reference proteome</keyword>
<keyword evidence="6" id="KW-0406">Ion transport</keyword>
<evidence type="ECO:0000259" key="14">
    <source>
        <dbReference type="SMART" id="SM00918"/>
    </source>
</evidence>
<dbReference type="Pfam" id="PF10613">
    <property type="entry name" value="Lig_chan-Glu_bd"/>
    <property type="match status" value="1"/>
</dbReference>
<evidence type="ECO:0000256" key="5">
    <source>
        <dbReference type="ARBA" id="ARBA00023054"/>
    </source>
</evidence>
<evidence type="ECO:0000256" key="12">
    <source>
        <dbReference type="SAM" id="Phobius"/>
    </source>
</evidence>
<dbReference type="RefSeq" id="XP_035671961.1">
    <property type="nucleotide sequence ID" value="XM_035816068.1"/>
</dbReference>
<evidence type="ECO:0000256" key="3">
    <source>
        <dbReference type="ARBA" id="ARBA00022692"/>
    </source>
</evidence>
<dbReference type="SMART" id="SM00918">
    <property type="entry name" value="Lig_chan-Glu_bd"/>
    <property type="match status" value="1"/>
</dbReference>
<feature type="transmembrane region" description="Helical" evidence="12">
    <location>
        <begin position="99"/>
        <end position="120"/>
    </location>
</feature>